<evidence type="ECO:0000256" key="1">
    <source>
        <dbReference type="ARBA" id="ARBA00022574"/>
    </source>
</evidence>
<dbReference type="PROSITE" id="PS00678">
    <property type="entry name" value="WD_REPEATS_1"/>
    <property type="match status" value="1"/>
</dbReference>
<sequence>MCLQQTWNQLTAASDKYRLAQRLNGHQGAINCFAVVGDSELLASGGDDEQVIIWDLGNYKQIQVFNDVANKWGQITSLLWIPLENGRRRFIESSDTQVFSVGDSVEAIAFDPINYRFGTTSHQGKIKMFRLEKEELSPLWTVEQIEGIPRSAYFVNRGEEVVICTLESGEVACRDSQTAALKYTKRFKTAIGNVDVDDSQRNMVIDNMNGGFDVYSMQRSTPAQSFEIPTERRYTRDVVFGEKGTLIVGGSDHGRVYIFDLKSSTPAEVITHGKSESLIQAIITQSSEDRHLIISGSSDNNSSICIWQKPTKHALSRRKRKDVNKGETAAVVAVVITLILIYSILAFTWRSWVPALREELGSIHSKAKYLLEKPSYSVKQSKPIDVEALLKLDDRILRRILNVPELTERDLEAFRSKQTEENIVSKELITV</sequence>
<keyword evidence="4" id="KW-0472">Membrane</keyword>
<dbReference type="Proteomes" id="UP000027222">
    <property type="component" value="Unassembled WGS sequence"/>
</dbReference>
<evidence type="ECO:0000256" key="3">
    <source>
        <dbReference type="PROSITE-ProRule" id="PRU00221"/>
    </source>
</evidence>
<keyword evidence="4" id="KW-1133">Transmembrane helix</keyword>
<protein>
    <submittedName>
        <fullName evidence="5">Uncharacterized protein</fullName>
    </submittedName>
</protein>
<dbReference type="PROSITE" id="PS50082">
    <property type="entry name" value="WD_REPEATS_2"/>
    <property type="match status" value="1"/>
</dbReference>
<dbReference type="STRING" id="685588.A0A067S3H5"/>
<dbReference type="PANTHER" id="PTHR22838">
    <property type="entry name" value="WD REPEAT PROTEIN 26-RELATED"/>
    <property type="match status" value="1"/>
</dbReference>
<dbReference type="InterPro" id="IPR019775">
    <property type="entry name" value="WD40_repeat_CS"/>
</dbReference>
<keyword evidence="1 3" id="KW-0853">WD repeat</keyword>
<dbReference type="InterPro" id="IPR015943">
    <property type="entry name" value="WD40/YVTN_repeat-like_dom_sf"/>
</dbReference>
<evidence type="ECO:0000313" key="5">
    <source>
        <dbReference type="EMBL" id="KDR65390.1"/>
    </source>
</evidence>
<dbReference type="HOGENOM" id="CLU_042559_2_0_1"/>
<dbReference type="PROSITE" id="PS50294">
    <property type="entry name" value="WD_REPEATS_REGION"/>
    <property type="match status" value="1"/>
</dbReference>
<dbReference type="PANTHER" id="PTHR22838:SF0">
    <property type="entry name" value="WD REPEAT-CONTAINING PROTEIN 26"/>
    <property type="match status" value="1"/>
</dbReference>
<organism evidence="5 6">
    <name type="scientific">Galerina marginata (strain CBS 339.88)</name>
    <dbReference type="NCBI Taxonomy" id="685588"/>
    <lineage>
        <taxon>Eukaryota</taxon>
        <taxon>Fungi</taxon>
        <taxon>Dikarya</taxon>
        <taxon>Basidiomycota</taxon>
        <taxon>Agaricomycotina</taxon>
        <taxon>Agaricomycetes</taxon>
        <taxon>Agaricomycetidae</taxon>
        <taxon>Agaricales</taxon>
        <taxon>Agaricineae</taxon>
        <taxon>Strophariaceae</taxon>
        <taxon>Galerina</taxon>
    </lineage>
</organism>
<dbReference type="InterPro" id="IPR001680">
    <property type="entry name" value="WD40_rpt"/>
</dbReference>
<keyword evidence="4" id="KW-0812">Transmembrane</keyword>
<feature type="transmembrane region" description="Helical" evidence="4">
    <location>
        <begin position="329"/>
        <end position="349"/>
    </location>
</feature>
<reference evidence="6" key="1">
    <citation type="journal article" date="2014" name="Proc. Natl. Acad. Sci. U.S.A.">
        <title>Extensive sampling of basidiomycete genomes demonstrates inadequacy of the white-rot/brown-rot paradigm for wood decay fungi.</title>
        <authorList>
            <person name="Riley R."/>
            <person name="Salamov A.A."/>
            <person name="Brown D.W."/>
            <person name="Nagy L.G."/>
            <person name="Floudas D."/>
            <person name="Held B.W."/>
            <person name="Levasseur A."/>
            <person name="Lombard V."/>
            <person name="Morin E."/>
            <person name="Otillar R."/>
            <person name="Lindquist E.A."/>
            <person name="Sun H."/>
            <person name="LaButti K.M."/>
            <person name="Schmutz J."/>
            <person name="Jabbour D."/>
            <person name="Luo H."/>
            <person name="Baker S.E."/>
            <person name="Pisabarro A.G."/>
            <person name="Walton J.D."/>
            <person name="Blanchette R.A."/>
            <person name="Henrissat B."/>
            <person name="Martin F."/>
            <person name="Cullen D."/>
            <person name="Hibbett D.S."/>
            <person name="Grigoriev I.V."/>
        </authorList>
    </citation>
    <scope>NUCLEOTIDE SEQUENCE [LARGE SCALE GENOMIC DNA]</scope>
    <source>
        <strain evidence="6">CBS 339.88</strain>
    </source>
</reference>
<evidence type="ECO:0000256" key="2">
    <source>
        <dbReference type="ARBA" id="ARBA00022737"/>
    </source>
</evidence>
<name>A0A067S3H5_GALM3</name>
<dbReference type="OrthoDB" id="3238562at2759"/>
<dbReference type="AlphaFoldDB" id="A0A067S3H5"/>
<accession>A0A067S3H5</accession>
<evidence type="ECO:0000313" key="6">
    <source>
        <dbReference type="Proteomes" id="UP000027222"/>
    </source>
</evidence>
<dbReference type="Pfam" id="PF00400">
    <property type="entry name" value="WD40"/>
    <property type="match status" value="1"/>
</dbReference>
<dbReference type="SMART" id="SM00320">
    <property type="entry name" value="WD40"/>
    <property type="match status" value="4"/>
</dbReference>
<keyword evidence="2" id="KW-0677">Repeat</keyword>
<dbReference type="InterPro" id="IPR036322">
    <property type="entry name" value="WD40_repeat_dom_sf"/>
</dbReference>
<dbReference type="InterPro" id="IPR051350">
    <property type="entry name" value="WD_repeat-ST_regulator"/>
</dbReference>
<dbReference type="Gene3D" id="2.130.10.10">
    <property type="entry name" value="YVTN repeat-like/Quinoprotein amine dehydrogenase"/>
    <property type="match status" value="1"/>
</dbReference>
<proteinExistence type="predicted"/>
<gene>
    <name evidence="5" type="ORF">GALMADRAFT_148734</name>
</gene>
<keyword evidence="6" id="KW-1185">Reference proteome</keyword>
<feature type="repeat" description="WD" evidence="3">
    <location>
        <begin position="23"/>
        <end position="64"/>
    </location>
</feature>
<evidence type="ECO:0000256" key="4">
    <source>
        <dbReference type="SAM" id="Phobius"/>
    </source>
</evidence>
<dbReference type="SUPFAM" id="SSF50978">
    <property type="entry name" value="WD40 repeat-like"/>
    <property type="match status" value="1"/>
</dbReference>
<dbReference type="EMBL" id="KL142451">
    <property type="protein sequence ID" value="KDR65390.1"/>
    <property type="molecule type" value="Genomic_DNA"/>
</dbReference>